<protein>
    <submittedName>
        <fullName evidence="2">Uncharacterized protein</fullName>
    </submittedName>
</protein>
<name>A0ABW0ZAX0_9ACTN</name>
<evidence type="ECO:0000313" key="2">
    <source>
        <dbReference type="EMBL" id="MFC5723730.1"/>
    </source>
</evidence>
<evidence type="ECO:0000313" key="3">
    <source>
        <dbReference type="Proteomes" id="UP001596083"/>
    </source>
</evidence>
<dbReference type="RefSeq" id="WP_390320123.1">
    <property type="nucleotide sequence ID" value="NZ_JBHSPB010000020.1"/>
</dbReference>
<proteinExistence type="predicted"/>
<sequence length="255" mass="26783">MPTPYGSRGGMAFSADELRVLRRALAIAVHPHSVPTSPSPERDEEVRDCLALAQAVDEAAREGGRLRSFLLADLARYRAALPGSVTGYVERLGDALAAGYQPGPDDLAALRALCAAPAGDAEAVRRRVLLRRCEHLAELAVRSRLARHGADGRTAARRRLHAVPGGRTAVPGSRPGEGPEQLPAVRASAGPEPKPGPRPGPKPGKEPAKEPAAPPSGPRPPRPDRPIPTPGEVFPPRRKPAPPPAAAKDPQARPA</sequence>
<gene>
    <name evidence="2" type="ORF">ACFP1Z_26550</name>
</gene>
<comment type="caution">
    <text evidence="2">The sequence shown here is derived from an EMBL/GenBank/DDBJ whole genome shotgun (WGS) entry which is preliminary data.</text>
</comment>
<reference evidence="3" key="1">
    <citation type="journal article" date="2019" name="Int. J. Syst. Evol. Microbiol.">
        <title>The Global Catalogue of Microorganisms (GCM) 10K type strain sequencing project: providing services to taxonomists for standard genome sequencing and annotation.</title>
        <authorList>
            <consortium name="The Broad Institute Genomics Platform"/>
            <consortium name="The Broad Institute Genome Sequencing Center for Infectious Disease"/>
            <person name="Wu L."/>
            <person name="Ma J."/>
        </authorList>
    </citation>
    <scope>NUCLEOTIDE SEQUENCE [LARGE SCALE GENOMIC DNA]</scope>
    <source>
        <strain evidence="3">CGMCC 4.7304</strain>
    </source>
</reference>
<feature type="compositionally biased region" description="Pro residues" evidence="1">
    <location>
        <begin position="192"/>
        <end position="202"/>
    </location>
</feature>
<keyword evidence="3" id="KW-1185">Reference proteome</keyword>
<dbReference type="EMBL" id="JBHSPB010000020">
    <property type="protein sequence ID" value="MFC5723730.1"/>
    <property type="molecule type" value="Genomic_DNA"/>
</dbReference>
<accession>A0ABW0ZAX0</accession>
<evidence type="ECO:0000256" key="1">
    <source>
        <dbReference type="SAM" id="MobiDB-lite"/>
    </source>
</evidence>
<feature type="compositionally biased region" description="Low complexity" evidence="1">
    <location>
        <begin position="246"/>
        <end position="255"/>
    </location>
</feature>
<feature type="region of interest" description="Disordered" evidence="1">
    <location>
        <begin position="145"/>
        <end position="255"/>
    </location>
</feature>
<organism evidence="2 3">
    <name type="scientific">Streptomyces gamaensis</name>
    <dbReference type="NCBI Taxonomy" id="1763542"/>
    <lineage>
        <taxon>Bacteria</taxon>
        <taxon>Bacillati</taxon>
        <taxon>Actinomycetota</taxon>
        <taxon>Actinomycetes</taxon>
        <taxon>Kitasatosporales</taxon>
        <taxon>Streptomycetaceae</taxon>
        <taxon>Streptomyces</taxon>
    </lineage>
</organism>
<dbReference type="Proteomes" id="UP001596083">
    <property type="component" value="Unassembled WGS sequence"/>
</dbReference>